<protein>
    <recommendedName>
        <fullName evidence="1">Antitoxin SocA-like Panacea domain-containing protein</fullName>
    </recommendedName>
</protein>
<sequence>MYAATTISRHIVDYCSRTNQPISNLKLQKVLYFLWIDYYKQTGKYLFNDVFSAWQFGPVIPEVYYEFCAYGGMPIDCLYDPQQIDQEDQEIISSILKKYLPITVSKLVNLTHLPNHPWDDIFNTKHSPRGTIPFDLIIRKECIV</sequence>
<dbReference type="Proteomes" id="UP000013981">
    <property type="component" value="Unassembled WGS sequence"/>
</dbReference>
<dbReference type="AlphaFoldDB" id="R8W4K9"/>
<feature type="domain" description="Antitoxin SocA-like Panacea" evidence="1">
    <location>
        <begin position="27"/>
        <end position="118"/>
    </location>
</feature>
<reference evidence="2 3" key="1">
    <citation type="submission" date="2013-01" db="EMBL/GenBank/DDBJ databases">
        <title>The Genome Sequence of Butyricicoccus pullicaecorum 1.2.</title>
        <authorList>
            <consortium name="The Broad Institute Genome Sequencing Platform"/>
            <person name="Earl A."/>
            <person name="Ward D."/>
            <person name="Feldgarden M."/>
            <person name="Gevers D."/>
            <person name="Van Immerseel F."/>
            <person name="Eeckhaut V."/>
            <person name="Walker B."/>
            <person name="Young S.K."/>
            <person name="Zeng Q."/>
            <person name="Gargeya S."/>
            <person name="Fitzgerald M."/>
            <person name="Haas B."/>
            <person name="Abouelleil A."/>
            <person name="Alvarado L."/>
            <person name="Arachchi H.M."/>
            <person name="Berlin A.M."/>
            <person name="Chapman S.B."/>
            <person name="Dewar J."/>
            <person name="Goldberg J."/>
            <person name="Griggs A."/>
            <person name="Gujja S."/>
            <person name="Hansen M."/>
            <person name="Howarth C."/>
            <person name="Imamovic A."/>
            <person name="Larimer J."/>
            <person name="McCowan C."/>
            <person name="Murphy C."/>
            <person name="Neiman D."/>
            <person name="Pearson M."/>
            <person name="Priest M."/>
            <person name="Roberts A."/>
            <person name="Saif S."/>
            <person name="Shea T."/>
            <person name="Sisk P."/>
            <person name="Sykes S."/>
            <person name="Wortman J."/>
            <person name="Nusbaum C."/>
            <person name="Birren B."/>
        </authorList>
    </citation>
    <scope>NUCLEOTIDE SEQUENCE [LARGE SCALE GENOMIC DNA]</scope>
    <source>
        <strain evidence="2 3">1.2</strain>
    </source>
</reference>
<comment type="caution">
    <text evidence="2">The sequence shown here is derived from an EMBL/GenBank/DDBJ whole genome shotgun (WGS) entry which is preliminary data.</text>
</comment>
<proteinExistence type="predicted"/>
<dbReference type="RefSeq" id="WP_016146557.1">
    <property type="nucleotide sequence ID" value="NZ_KB976103.1"/>
</dbReference>
<evidence type="ECO:0000259" key="1">
    <source>
        <dbReference type="Pfam" id="PF13274"/>
    </source>
</evidence>
<dbReference type="eggNOG" id="COG3600">
    <property type="taxonomic scope" value="Bacteria"/>
</dbReference>
<evidence type="ECO:0000313" key="3">
    <source>
        <dbReference type="Proteomes" id="UP000013981"/>
    </source>
</evidence>
<dbReference type="InterPro" id="IPR025272">
    <property type="entry name" value="SocA_Panacea"/>
</dbReference>
<organism evidence="2 3">
    <name type="scientific">Butyricicoccus pullicaecorum 1.2</name>
    <dbReference type="NCBI Taxonomy" id="1203606"/>
    <lineage>
        <taxon>Bacteria</taxon>
        <taxon>Bacillati</taxon>
        <taxon>Bacillota</taxon>
        <taxon>Clostridia</taxon>
        <taxon>Eubacteriales</taxon>
        <taxon>Butyricicoccaceae</taxon>
        <taxon>Butyricicoccus</taxon>
    </lineage>
</organism>
<dbReference type="EMBL" id="AQOB01000002">
    <property type="protein sequence ID" value="EOQ39654.1"/>
    <property type="molecule type" value="Genomic_DNA"/>
</dbReference>
<keyword evidence="3" id="KW-1185">Reference proteome</keyword>
<name>R8W4K9_9FIRM</name>
<gene>
    <name evidence="2" type="ORF">HMPREF1526_00348</name>
</gene>
<accession>R8W4K9</accession>
<dbReference type="Pfam" id="PF13274">
    <property type="entry name" value="SocA_Panacea"/>
    <property type="match status" value="1"/>
</dbReference>
<dbReference type="HOGENOM" id="CLU_110683_1_1_9"/>
<evidence type="ECO:0000313" key="2">
    <source>
        <dbReference type="EMBL" id="EOQ39654.1"/>
    </source>
</evidence>